<keyword evidence="2" id="KW-1185">Reference proteome</keyword>
<evidence type="ECO:0000313" key="2">
    <source>
        <dbReference type="Proteomes" id="UP001234297"/>
    </source>
</evidence>
<accession>A0ACC2KGK5</accession>
<dbReference type="EMBL" id="CM056817">
    <property type="protein sequence ID" value="KAJ8620285.1"/>
    <property type="molecule type" value="Genomic_DNA"/>
</dbReference>
<reference evidence="1 2" key="1">
    <citation type="journal article" date="2022" name="Hortic Res">
        <title>A haplotype resolved chromosomal level avocado genome allows analysis of novel avocado genes.</title>
        <authorList>
            <person name="Nath O."/>
            <person name="Fletcher S.J."/>
            <person name="Hayward A."/>
            <person name="Shaw L.M."/>
            <person name="Masouleh A.K."/>
            <person name="Furtado A."/>
            <person name="Henry R.J."/>
            <person name="Mitter N."/>
        </authorList>
    </citation>
    <scope>NUCLEOTIDE SEQUENCE [LARGE SCALE GENOMIC DNA]</scope>
    <source>
        <strain evidence="2">cv. Hass</strain>
    </source>
</reference>
<organism evidence="1 2">
    <name type="scientific">Persea americana</name>
    <name type="common">Avocado</name>
    <dbReference type="NCBI Taxonomy" id="3435"/>
    <lineage>
        <taxon>Eukaryota</taxon>
        <taxon>Viridiplantae</taxon>
        <taxon>Streptophyta</taxon>
        <taxon>Embryophyta</taxon>
        <taxon>Tracheophyta</taxon>
        <taxon>Spermatophyta</taxon>
        <taxon>Magnoliopsida</taxon>
        <taxon>Magnoliidae</taxon>
        <taxon>Laurales</taxon>
        <taxon>Lauraceae</taxon>
        <taxon>Persea</taxon>
    </lineage>
</organism>
<gene>
    <name evidence="1" type="ORF">MRB53_028814</name>
</gene>
<sequence>MFLQVGYTNRVLWSLLESSNARRRACVLLVTEGEDRTWGREKRPREKRSWKTEGFTHRNWKKDTRIEIWFSRLIGVEEAISSAIANAVGEDRSWGYVHRKIGAIARSMLEQKAQGSGGFLLSEKRSVYRTMVHSVHRCKNSNKGGGGTQFLGRFAPIANQKSCRGIGPLLEMGKDRF</sequence>
<name>A0ACC2KGK5_PERAE</name>
<protein>
    <submittedName>
        <fullName evidence="1">Uncharacterized protein</fullName>
    </submittedName>
</protein>
<comment type="caution">
    <text evidence="1">The sequence shown here is derived from an EMBL/GenBank/DDBJ whole genome shotgun (WGS) entry which is preliminary data.</text>
</comment>
<evidence type="ECO:0000313" key="1">
    <source>
        <dbReference type="EMBL" id="KAJ8620285.1"/>
    </source>
</evidence>
<dbReference type="Proteomes" id="UP001234297">
    <property type="component" value="Chromosome 9"/>
</dbReference>
<proteinExistence type="predicted"/>